<accession>A0ABS2ALZ3</accession>
<dbReference type="Pfam" id="PF02575">
    <property type="entry name" value="YbaB_DNA_bd"/>
    <property type="match status" value="1"/>
</dbReference>
<keyword evidence="2" id="KW-1185">Reference proteome</keyword>
<organism evidence="1 2">
    <name type="scientific">Paractinoplanes ovalisporus</name>
    <dbReference type="NCBI Taxonomy" id="2810368"/>
    <lineage>
        <taxon>Bacteria</taxon>
        <taxon>Bacillati</taxon>
        <taxon>Actinomycetota</taxon>
        <taxon>Actinomycetes</taxon>
        <taxon>Micromonosporales</taxon>
        <taxon>Micromonosporaceae</taxon>
        <taxon>Paractinoplanes</taxon>
    </lineage>
</organism>
<evidence type="ECO:0000313" key="2">
    <source>
        <dbReference type="Proteomes" id="UP000632138"/>
    </source>
</evidence>
<sequence length="142" mass="15388">MTGFPDAEAFLDPDASREYLRGWHQRVETQAARAQATSERIANLRAGAKDGNGLAEVTVESTGVLVDLKLTDRIHRVEPDVVARAVMEALRKARVQVAERSKQIAIEEMGPGSLTARTIGARAQQLVDQLDAAGDGVLRRGE</sequence>
<proteinExistence type="predicted"/>
<dbReference type="SUPFAM" id="SSF82607">
    <property type="entry name" value="YbaB-like"/>
    <property type="match status" value="1"/>
</dbReference>
<dbReference type="Gene3D" id="3.30.1310.10">
    <property type="entry name" value="Nucleoid-associated protein YbaB-like domain"/>
    <property type="match status" value="1"/>
</dbReference>
<dbReference type="EMBL" id="JAENHP010000016">
    <property type="protein sequence ID" value="MBM2620878.1"/>
    <property type="molecule type" value="Genomic_DNA"/>
</dbReference>
<dbReference type="Proteomes" id="UP000632138">
    <property type="component" value="Unassembled WGS sequence"/>
</dbReference>
<reference evidence="1 2" key="1">
    <citation type="submission" date="2021-01" db="EMBL/GenBank/DDBJ databases">
        <title>Actinoplanes sp. nov. LDG1-06 isolated from lichen.</title>
        <authorList>
            <person name="Saeng-In P."/>
            <person name="Phongsopitanun W."/>
            <person name="Kanchanasin P."/>
            <person name="Yuki M."/>
            <person name="Kudo T."/>
            <person name="Ohkuma M."/>
            <person name="Tanasupawat S."/>
        </authorList>
    </citation>
    <scope>NUCLEOTIDE SEQUENCE [LARGE SCALE GENOMIC DNA]</scope>
    <source>
        <strain evidence="1 2">LDG1-06</strain>
    </source>
</reference>
<gene>
    <name evidence="1" type="ORF">JIG36_35795</name>
</gene>
<name>A0ABS2ALZ3_9ACTN</name>
<protein>
    <submittedName>
        <fullName evidence="1">YbaB/EbfC family nucleoid-associated protein</fullName>
    </submittedName>
</protein>
<dbReference type="RefSeq" id="WP_203380852.1">
    <property type="nucleotide sequence ID" value="NZ_JAENHP010000016.1"/>
</dbReference>
<dbReference type="InterPro" id="IPR036894">
    <property type="entry name" value="YbaB-like_sf"/>
</dbReference>
<dbReference type="InterPro" id="IPR004401">
    <property type="entry name" value="YbaB/EbfC"/>
</dbReference>
<evidence type="ECO:0000313" key="1">
    <source>
        <dbReference type="EMBL" id="MBM2620878.1"/>
    </source>
</evidence>
<comment type="caution">
    <text evidence="1">The sequence shown here is derived from an EMBL/GenBank/DDBJ whole genome shotgun (WGS) entry which is preliminary data.</text>
</comment>